<evidence type="ECO:0000256" key="5">
    <source>
        <dbReference type="ARBA" id="ARBA00023242"/>
    </source>
</evidence>
<dbReference type="PANTHER" id="PTHR46481">
    <property type="entry name" value="ZINC FINGER BED DOMAIN-CONTAINING PROTEIN 4"/>
    <property type="match status" value="1"/>
</dbReference>
<name>A0A226DQ93_FOLCA</name>
<evidence type="ECO:0000256" key="1">
    <source>
        <dbReference type="ARBA" id="ARBA00004123"/>
    </source>
</evidence>
<dbReference type="PANTHER" id="PTHR46481:SF10">
    <property type="entry name" value="ZINC FINGER BED DOMAIN-CONTAINING PROTEIN 39"/>
    <property type="match status" value="1"/>
</dbReference>
<keyword evidence="2" id="KW-0479">Metal-binding</keyword>
<dbReference type="InterPro" id="IPR007021">
    <property type="entry name" value="DUF659"/>
</dbReference>
<keyword evidence="3" id="KW-0863">Zinc-finger</keyword>
<keyword evidence="4" id="KW-0862">Zinc</keyword>
<sequence>MSRSRDHNLVLVGSQDIVTELDRLDSEADSSEKDKELAISEDDVAEILGVDEDNPMDTDPEYVEESEDTASDDDFFVPPTSIEQILKNRVKRHGGGRIKDKIWEQYMELANFPGTWACKWCEWTVKKPKMERLKKHFEMKCGRKLSNKTKNIPLSTKSNAAVVFSSPRQPIQNIGKTQTKIKSFFGSTSIQEQTDLHRKLMKFICSSNIPFRIVENPYFLEFVKSLRPSYNTPTQKQVGSTLLDELYDETSLHVVKKIQGKIETIIQDGWTTNQHEAVIAHSLYVEGEVFFIDAIVTEEEKKDAANCLRRLTNCMENTETKYGVTIVGCITDNCSTMELMKRRLVEQNSSILAYGCNSHLLNLVGKNKTPEDIKNKIVEVHKYFRNHDFAAASLKKLNGPRPPIPGDTRWNSQLDCFRCYNVHQTKYLEVSRKDANMPLQIKEILNDASVFPRLAKALSVLEPIGCALDTLQADNATVADAVMCWIKTREKLGCDAVDEYFENQFIKGTPPFSIASYIIHPKYRGQGLSQDLREEGRNWLLKKGKSYLPIALALQTKDTTFFSATLFEEEVLSTLSPVTWWRTAQDDNQSHLYAEAEEQSSNVRKMRRVTKTWQIGKKSSAERDAWIDNEIRVAYQIYRDRCTPIFSHIKNLRRRVTNTTNGDELEAREEISDNSTTPPSTSTSARQPHIGDDSMEQIPTEGPPEIDDAEMNLITSVFERNASKMRKTSGTQNWMKTRTARWIALHESPGAN</sequence>
<dbReference type="InterPro" id="IPR052035">
    <property type="entry name" value="ZnF_BED_domain_contain"/>
</dbReference>
<comment type="caution">
    <text evidence="8">The sequence shown here is derived from an EMBL/GenBank/DDBJ whole genome shotgun (WGS) entry which is preliminary data.</text>
</comment>
<proteinExistence type="predicted"/>
<protein>
    <submittedName>
        <fullName evidence="8">Putative AC transposase</fullName>
    </submittedName>
</protein>
<evidence type="ECO:0000313" key="9">
    <source>
        <dbReference type="Proteomes" id="UP000198287"/>
    </source>
</evidence>
<dbReference type="OrthoDB" id="4951847at2759"/>
<evidence type="ECO:0000259" key="7">
    <source>
        <dbReference type="Pfam" id="PF04937"/>
    </source>
</evidence>
<evidence type="ECO:0000256" key="2">
    <source>
        <dbReference type="ARBA" id="ARBA00022723"/>
    </source>
</evidence>
<keyword evidence="5" id="KW-0539">Nucleus</keyword>
<accession>A0A226DQ93</accession>
<dbReference type="AlphaFoldDB" id="A0A226DQ93"/>
<feature type="domain" description="DUF659" evidence="7">
    <location>
        <begin position="233"/>
        <end position="367"/>
    </location>
</feature>
<dbReference type="EMBL" id="LNIX01000013">
    <property type="protein sequence ID" value="OXA47682.1"/>
    <property type="molecule type" value="Genomic_DNA"/>
</dbReference>
<reference evidence="8 9" key="1">
    <citation type="submission" date="2015-12" db="EMBL/GenBank/DDBJ databases">
        <title>The genome of Folsomia candida.</title>
        <authorList>
            <person name="Faddeeva A."/>
            <person name="Derks M.F."/>
            <person name="Anvar Y."/>
            <person name="Smit S."/>
            <person name="Van Straalen N."/>
            <person name="Roelofs D."/>
        </authorList>
    </citation>
    <scope>NUCLEOTIDE SEQUENCE [LARGE SCALE GENOMIC DNA]</scope>
    <source>
        <strain evidence="8 9">VU population</strain>
        <tissue evidence="8">Whole body</tissue>
    </source>
</reference>
<evidence type="ECO:0000256" key="3">
    <source>
        <dbReference type="ARBA" id="ARBA00022771"/>
    </source>
</evidence>
<dbReference type="Proteomes" id="UP000198287">
    <property type="component" value="Unassembled WGS sequence"/>
</dbReference>
<dbReference type="GO" id="GO:0005634">
    <property type="term" value="C:nucleus"/>
    <property type="evidence" value="ECO:0007669"/>
    <property type="project" value="UniProtKB-SubCell"/>
</dbReference>
<feature type="region of interest" description="Disordered" evidence="6">
    <location>
        <begin position="50"/>
        <end position="74"/>
    </location>
</feature>
<gene>
    <name evidence="8" type="ORF">Fcan01_17655</name>
</gene>
<evidence type="ECO:0000256" key="4">
    <source>
        <dbReference type="ARBA" id="ARBA00022833"/>
    </source>
</evidence>
<dbReference type="SUPFAM" id="SSF140996">
    <property type="entry name" value="Hermes dimerisation domain"/>
    <property type="match status" value="1"/>
</dbReference>
<evidence type="ECO:0000256" key="6">
    <source>
        <dbReference type="SAM" id="MobiDB-lite"/>
    </source>
</evidence>
<dbReference type="SUPFAM" id="SSF53098">
    <property type="entry name" value="Ribonuclease H-like"/>
    <property type="match status" value="1"/>
</dbReference>
<dbReference type="GO" id="GO:0008270">
    <property type="term" value="F:zinc ion binding"/>
    <property type="evidence" value="ECO:0007669"/>
    <property type="project" value="UniProtKB-KW"/>
</dbReference>
<keyword evidence="9" id="KW-1185">Reference proteome</keyword>
<organism evidence="8 9">
    <name type="scientific">Folsomia candida</name>
    <name type="common">Springtail</name>
    <dbReference type="NCBI Taxonomy" id="158441"/>
    <lineage>
        <taxon>Eukaryota</taxon>
        <taxon>Metazoa</taxon>
        <taxon>Ecdysozoa</taxon>
        <taxon>Arthropoda</taxon>
        <taxon>Hexapoda</taxon>
        <taxon>Collembola</taxon>
        <taxon>Entomobryomorpha</taxon>
        <taxon>Isotomoidea</taxon>
        <taxon>Isotomidae</taxon>
        <taxon>Proisotominae</taxon>
        <taxon>Folsomia</taxon>
    </lineage>
</organism>
<feature type="compositionally biased region" description="Low complexity" evidence="6">
    <location>
        <begin position="675"/>
        <end position="684"/>
    </location>
</feature>
<evidence type="ECO:0000313" key="8">
    <source>
        <dbReference type="EMBL" id="OXA47682.1"/>
    </source>
</evidence>
<dbReference type="InterPro" id="IPR012337">
    <property type="entry name" value="RNaseH-like_sf"/>
</dbReference>
<dbReference type="Pfam" id="PF04937">
    <property type="entry name" value="DUF659"/>
    <property type="match status" value="1"/>
</dbReference>
<feature type="region of interest" description="Disordered" evidence="6">
    <location>
        <begin position="660"/>
        <end position="707"/>
    </location>
</feature>
<comment type="subcellular location">
    <subcellularLocation>
        <location evidence="1">Nucleus</location>
    </subcellularLocation>
</comment>